<gene>
    <name evidence="1" type="ORF">RFI_38101</name>
</gene>
<accession>X6LDG8</accession>
<dbReference type="AlphaFoldDB" id="X6LDG8"/>
<reference evidence="1 2" key="1">
    <citation type="journal article" date="2013" name="Curr. Biol.">
        <title>The Genome of the Foraminiferan Reticulomyxa filosa.</title>
        <authorList>
            <person name="Glockner G."/>
            <person name="Hulsmann N."/>
            <person name="Schleicher M."/>
            <person name="Noegel A.A."/>
            <person name="Eichinger L."/>
            <person name="Gallinger C."/>
            <person name="Pawlowski J."/>
            <person name="Sierra R."/>
            <person name="Euteneuer U."/>
            <person name="Pillet L."/>
            <person name="Moustafa A."/>
            <person name="Platzer M."/>
            <person name="Groth M."/>
            <person name="Szafranski K."/>
            <person name="Schliwa M."/>
        </authorList>
    </citation>
    <scope>NUCLEOTIDE SEQUENCE [LARGE SCALE GENOMIC DNA]</scope>
</reference>
<comment type="caution">
    <text evidence="1">The sequence shown here is derived from an EMBL/GenBank/DDBJ whole genome shotgun (WGS) entry which is preliminary data.</text>
</comment>
<evidence type="ECO:0000313" key="2">
    <source>
        <dbReference type="Proteomes" id="UP000023152"/>
    </source>
</evidence>
<sequence>MKKALSLLFEFEKWKLEDNNEQKYKMRMNEFIKRRCCNNNVNLFCIFCSEKDITVRGDIEDAVITTVNNGLPFVEKDKSLKKYFI</sequence>
<keyword evidence="2" id="KW-1185">Reference proteome</keyword>
<organism evidence="1 2">
    <name type="scientific">Reticulomyxa filosa</name>
    <dbReference type="NCBI Taxonomy" id="46433"/>
    <lineage>
        <taxon>Eukaryota</taxon>
        <taxon>Sar</taxon>
        <taxon>Rhizaria</taxon>
        <taxon>Retaria</taxon>
        <taxon>Foraminifera</taxon>
        <taxon>Monothalamids</taxon>
        <taxon>Reticulomyxidae</taxon>
        <taxon>Reticulomyxa</taxon>
    </lineage>
</organism>
<dbReference type="Proteomes" id="UP000023152">
    <property type="component" value="Unassembled WGS sequence"/>
</dbReference>
<protein>
    <submittedName>
        <fullName evidence="1">Uncharacterized protein</fullName>
    </submittedName>
</protein>
<proteinExistence type="predicted"/>
<name>X6LDG8_RETFI</name>
<dbReference type="EMBL" id="ASPP01044088">
    <property type="protein sequence ID" value="ETN99380.1"/>
    <property type="molecule type" value="Genomic_DNA"/>
</dbReference>
<evidence type="ECO:0000313" key="1">
    <source>
        <dbReference type="EMBL" id="ETN99380.1"/>
    </source>
</evidence>